<feature type="domain" description="Nephrocystin 3-like N-terminal" evidence="2">
    <location>
        <begin position="150"/>
        <end position="267"/>
    </location>
</feature>
<dbReference type="AlphaFoldDB" id="B2VSH6"/>
<dbReference type="STRING" id="426418.B2VSH6"/>
<evidence type="ECO:0000256" key="1">
    <source>
        <dbReference type="ARBA" id="ARBA00022737"/>
    </source>
</evidence>
<evidence type="ECO:0000259" key="2">
    <source>
        <dbReference type="Pfam" id="PF24883"/>
    </source>
</evidence>
<dbReference type="InterPro" id="IPR056884">
    <property type="entry name" value="NPHP3-like_N"/>
</dbReference>
<reference evidence="4" key="1">
    <citation type="journal article" date="2013" name="G3 (Bethesda)">
        <title>Comparative genomics of a plant-pathogenic fungus, Pyrenophora tritici-repentis, reveals transduplication and the impact of repeat elements on pathogenicity and population divergence.</title>
        <authorList>
            <person name="Manning V.A."/>
            <person name="Pandelova I."/>
            <person name="Dhillon B."/>
            <person name="Wilhelm L.J."/>
            <person name="Goodwin S.B."/>
            <person name="Berlin A.M."/>
            <person name="Figueroa M."/>
            <person name="Freitag M."/>
            <person name="Hane J.K."/>
            <person name="Henrissat B."/>
            <person name="Holman W.H."/>
            <person name="Kodira C.D."/>
            <person name="Martin J."/>
            <person name="Oliver R.P."/>
            <person name="Robbertse B."/>
            <person name="Schackwitz W."/>
            <person name="Schwartz D.C."/>
            <person name="Spatafora J.W."/>
            <person name="Turgeon B.G."/>
            <person name="Yandava C."/>
            <person name="Young S."/>
            <person name="Zhou S."/>
            <person name="Zeng Q."/>
            <person name="Grigoriev I.V."/>
            <person name="Ma L.-J."/>
            <person name="Ciuffetti L.M."/>
        </authorList>
    </citation>
    <scope>NUCLEOTIDE SEQUENCE [LARGE SCALE GENOMIC DNA]</scope>
    <source>
        <strain evidence="4">Pt-1C-BFP</strain>
    </source>
</reference>
<dbReference type="OMA" id="IMEWHAR"/>
<dbReference type="PANTHER" id="PTHR10039:SF10">
    <property type="entry name" value="NACHT DOMAIN-CONTAINING PROTEIN"/>
    <property type="match status" value="1"/>
</dbReference>
<keyword evidence="1" id="KW-0677">Repeat</keyword>
<dbReference type="Proteomes" id="UP000001471">
    <property type="component" value="Unassembled WGS sequence"/>
</dbReference>
<sequence>MSLIIPTVARLKPEIRLAEAVSHFEASLSNALKSLPDTSNVMRFTADFDRSQRAGGRCFGPRFTNFLHDVHGSSLSPHNGVLSIAHILQDGCYTQRRRMNAIHSELNHWARSIRDELDLLMAKGIEKEVQESTRFRALSARLSRANERKLGSGKSVMLANMVDNLTIHVEDTNAIVVYFFCRYDISRSFEERTVIGALGRQILRTIPDLSGLTVADKTHLSSDDVIPLLKQAAPSSSRIYIVLDGLDLCARPDRDQISTALNTFQQVWKASICISYRSEPDVTTDIPQLLNTINVPQPDNKPDIEAFIEAELDRYINSGVLVLGNPGLKHEIQDALIKGSHGKFLWVTLQIYSESIMPIRLIVAESGSTMTDEEVREALENLPQDLTQIYNQILERTLLPGQAYRANIFKFVLVAKRPTTIHEMREALSVTPGDTDWNPSKLLNDVYQPLKACGCLIVVDEEELTIQTVHPSVDMFILTGEFEAHNPSRYLAISMNDAHTLMLSIFIT</sequence>
<dbReference type="HOGENOM" id="CLU_536529_0_0_1"/>
<dbReference type="PANTHER" id="PTHR10039">
    <property type="entry name" value="AMELOGENIN"/>
    <property type="match status" value="1"/>
</dbReference>
<accession>B2VSH6</accession>
<gene>
    <name evidence="3" type="ORF">PTRG_00680</name>
</gene>
<proteinExistence type="predicted"/>
<organism evidence="3 4">
    <name type="scientific">Pyrenophora tritici-repentis (strain Pt-1C-BFP)</name>
    <name type="common">Wheat tan spot fungus</name>
    <name type="synonym">Drechslera tritici-repentis</name>
    <dbReference type="NCBI Taxonomy" id="426418"/>
    <lineage>
        <taxon>Eukaryota</taxon>
        <taxon>Fungi</taxon>
        <taxon>Dikarya</taxon>
        <taxon>Ascomycota</taxon>
        <taxon>Pezizomycotina</taxon>
        <taxon>Dothideomycetes</taxon>
        <taxon>Pleosporomycetidae</taxon>
        <taxon>Pleosporales</taxon>
        <taxon>Pleosporineae</taxon>
        <taxon>Pleosporaceae</taxon>
        <taxon>Pyrenophora</taxon>
    </lineage>
</organism>
<dbReference type="EMBL" id="DS231615">
    <property type="protein sequence ID" value="EDU40118.1"/>
    <property type="molecule type" value="Genomic_DNA"/>
</dbReference>
<dbReference type="InterPro" id="IPR027417">
    <property type="entry name" value="P-loop_NTPase"/>
</dbReference>
<evidence type="ECO:0000313" key="4">
    <source>
        <dbReference type="Proteomes" id="UP000001471"/>
    </source>
</evidence>
<dbReference type="InParanoid" id="B2VSH6"/>
<protein>
    <recommendedName>
        <fullName evidence="2">Nephrocystin 3-like N-terminal domain-containing protein</fullName>
    </recommendedName>
</protein>
<dbReference type="eggNOG" id="KOG4177">
    <property type="taxonomic scope" value="Eukaryota"/>
</dbReference>
<dbReference type="Pfam" id="PF24883">
    <property type="entry name" value="NPHP3_N"/>
    <property type="match status" value="1"/>
</dbReference>
<evidence type="ECO:0000313" key="3">
    <source>
        <dbReference type="EMBL" id="EDU40118.1"/>
    </source>
</evidence>
<dbReference type="OrthoDB" id="7464126at2759"/>
<name>B2VSH6_PYRTR</name>
<dbReference type="Gene3D" id="3.40.50.300">
    <property type="entry name" value="P-loop containing nucleotide triphosphate hydrolases"/>
    <property type="match status" value="1"/>
</dbReference>